<dbReference type="InterPro" id="IPR045890">
    <property type="entry name" value="POB1-like"/>
</dbReference>
<reference evidence="2 3" key="1">
    <citation type="journal article" date="2017" name="Mol. Biol. Evol.">
        <title>The 4-celled Tetrabaena socialis nuclear genome reveals the essential components for genetic control of cell number at the origin of multicellularity in the volvocine lineage.</title>
        <authorList>
            <person name="Featherston J."/>
            <person name="Arakaki Y."/>
            <person name="Hanschen E.R."/>
            <person name="Ferris P.J."/>
            <person name="Michod R.E."/>
            <person name="Olson B.J.S.C."/>
            <person name="Nozaki H."/>
            <person name="Durand P.M."/>
        </authorList>
    </citation>
    <scope>NUCLEOTIDE SEQUENCE [LARGE SCALE GENOMIC DNA]</scope>
    <source>
        <strain evidence="2 3">NIES-571</strain>
    </source>
</reference>
<accession>A0A2J7ZUB3</accession>
<name>A0A2J7ZUB3_9CHLO</name>
<organism evidence="2 3">
    <name type="scientific">Tetrabaena socialis</name>
    <dbReference type="NCBI Taxonomy" id="47790"/>
    <lineage>
        <taxon>Eukaryota</taxon>
        <taxon>Viridiplantae</taxon>
        <taxon>Chlorophyta</taxon>
        <taxon>core chlorophytes</taxon>
        <taxon>Chlorophyceae</taxon>
        <taxon>CS clade</taxon>
        <taxon>Chlamydomonadales</taxon>
        <taxon>Tetrabaenaceae</taxon>
        <taxon>Tetrabaena</taxon>
    </lineage>
</organism>
<evidence type="ECO:0000313" key="3">
    <source>
        <dbReference type="Proteomes" id="UP000236333"/>
    </source>
</evidence>
<comment type="caution">
    <text evidence="2">The sequence shown here is derived from an EMBL/GenBank/DDBJ whole genome shotgun (WGS) entry which is preliminary data.</text>
</comment>
<dbReference type="OrthoDB" id="546755at2759"/>
<dbReference type="Proteomes" id="UP000236333">
    <property type="component" value="Unassembled WGS sequence"/>
</dbReference>
<evidence type="ECO:0000313" key="2">
    <source>
        <dbReference type="EMBL" id="PNH03867.1"/>
    </source>
</evidence>
<proteinExistence type="predicted"/>
<gene>
    <name evidence="2" type="ORF">TSOC_010034</name>
</gene>
<evidence type="ECO:0008006" key="4">
    <source>
        <dbReference type="Google" id="ProtNLM"/>
    </source>
</evidence>
<evidence type="ECO:0000256" key="1">
    <source>
        <dbReference type="SAM" id="MobiDB-lite"/>
    </source>
</evidence>
<dbReference type="AlphaFoldDB" id="A0A2J7ZUB3"/>
<dbReference type="PANTHER" id="PTHR46336">
    <property type="entry name" value="OS02G0260700 PROTEIN"/>
    <property type="match status" value="1"/>
</dbReference>
<dbReference type="EMBL" id="PGGS01000452">
    <property type="protein sequence ID" value="PNH03867.1"/>
    <property type="molecule type" value="Genomic_DNA"/>
</dbReference>
<feature type="region of interest" description="Disordered" evidence="1">
    <location>
        <begin position="103"/>
        <end position="122"/>
    </location>
</feature>
<protein>
    <recommendedName>
        <fullName evidence="4">BACK domain-containing protein</fullName>
    </recommendedName>
</protein>
<dbReference type="PANTHER" id="PTHR46336:SF3">
    <property type="entry name" value="BTB_POZ DOMAIN-CONTAINING PROTEIN POB1"/>
    <property type="match status" value="1"/>
</dbReference>
<feature type="compositionally biased region" description="Low complexity" evidence="1">
    <location>
        <begin position="105"/>
        <end position="119"/>
    </location>
</feature>
<sequence>MSTANARGVFSAIPALFGKDKDSDCDVLFRLELLCPERKATEEEEAEEEQPRKRPRLQCETVPLSTEPHAGALVGEPLPGHLFVLRLASERLRAQIERWDGGAGDRAAQGAGASSSSVAPRPQLHVPLGSEAEVPFARAAIGFASTGVVAADGVRAALEVRRQAAYLQIDGCTAACDELLLGMLAACSSSSRAGSVAAAADRAGSSSAAVEFMACWAQLPDPAEEPTFSPVLAAAKQALVRHFGDAQAAFNTPSSRQQLLQLPAAGVEALLGSEAFGTDSEDSVLLLLATWMKANHGQTDAATRRQLCRLVQLVQLGRPYLTVVVPVLAADHETGAAGSPCAWFPISIAEAGFITTLATAAAGVEKDRLLLRTAARPQCLPEEGRTFEWVISQQELREALDELEPEEPYNVDASFAGDYLCARGLEWKLFLEVEHEATSAGIFITCILPAAYYVTGSSVGSSKAIAVVGLEARLAVHGWRGGARQTAFKNGFEASDFAFDLGRLLNSTGRGWSSALPLAPPQQAGADGGGGGDVLTGWAPYLRDGRLTGTLTLLPVP</sequence>
<keyword evidence="3" id="KW-1185">Reference proteome</keyword>